<organism evidence="2 3">
    <name type="scientific">Meripilus lineatus</name>
    <dbReference type="NCBI Taxonomy" id="2056292"/>
    <lineage>
        <taxon>Eukaryota</taxon>
        <taxon>Fungi</taxon>
        <taxon>Dikarya</taxon>
        <taxon>Basidiomycota</taxon>
        <taxon>Agaricomycotina</taxon>
        <taxon>Agaricomycetes</taxon>
        <taxon>Polyporales</taxon>
        <taxon>Meripilaceae</taxon>
        <taxon>Meripilus</taxon>
    </lineage>
</organism>
<proteinExistence type="predicted"/>
<keyword evidence="3" id="KW-1185">Reference proteome</keyword>
<dbReference type="EMBL" id="JANAWD010000776">
    <property type="protein sequence ID" value="KAJ3475939.1"/>
    <property type="molecule type" value="Genomic_DNA"/>
</dbReference>
<evidence type="ECO:0000313" key="2">
    <source>
        <dbReference type="EMBL" id="KAJ3475939.1"/>
    </source>
</evidence>
<comment type="caution">
    <text evidence="2">The sequence shown here is derived from an EMBL/GenBank/DDBJ whole genome shotgun (WGS) entry which is preliminary data.</text>
</comment>
<protein>
    <submittedName>
        <fullName evidence="2">Uncharacterized protein</fullName>
    </submittedName>
</protein>
<dbReference type="AlphaFoldDB" id="A0AAD5URN5"/>
<evidence type="ECO:0000313" key="3">
    <source>
        <dbReference type="Proteomes" id="UP001212997"/>
    </source>
</evidence>
<sequence>MDSNLPSMTHRFRGKSRSSYTRNLAPRHMASSLKPKPLVAPRFRFKAMQDLSHHLYAAPTGDIALSTNQHPLHSRLDLPAVTQDTVNRGNGLIAARSQIIYSTPTRQIREAPQLVETQKCGVAAEGTVPGSSESNFSSDFDDLLEDLGHSIGMDSFRHPRLRRASFDRRRRNRSHSPSSDYSDSDSDESYLDSDSEGVEKSLELGSNHETCTSTRHARRTSKNLPSDDEVLAFLPPTKKTAADADKKYLNCASMGSGPGPSGSSRLQNSYSMPGATPGNQRIAGTEQTISRNPTTLTTTPRPTADIRLQSGYYASQIYDAPLLACNVGRHHPSLLFTPQQVQMIIGAHATSVPNGERSQPCVLFPTYLPMPAIGPTIPKLETWSDICAEREMIEKDLKVLEKESNVESL</sequence>
<feature type="compositionally biased region" description="Acidic residues" evidence="1">
    <location>
        <begin position="182"/>
        <end position="196"/>
    </location>
</feature>
<feature type="region of interest" description="Disordered" evidence="1">
    <location>
        <begin position="1"/>
        <end position="27"/>
    </location>
</feature>
<name>A0AAD5URN5_9APHY</name>
<feature type="region of interest" description="Disordered" evidence="1">
    <location>
        <begin position="253"/>
        <end position="303"/>
    </location>
</feature>
<gene>
    <name evidence="2" type="ORF">NLI96_g11498</name>
</gene>
<accession>A0AAD5URN5</accession>
<feature type="compositionally biased region" description="Low complexity" evidence="1">
    <location>
        <begin position="293"/>
        <end position="303"/>
    </location>
</feature>
<dbReference type="Proteomes" id="UP001212997">
    <property type="component" value="Unassembled WGS sequence"/>
</dbReference>
<feature type="region of interest" description="Disordered" evidence="1">
    <location>
        <begin position="166"/>
        <end position="235"/>
    </location>
</feature>
<evidence type="ECO:0000256" key="1">
    <source>
        <dbReference type="SAM" id="MobiDB-lite"/>
    </source>
</evidence>
<reference evidence="2" key="1">
    <citation type="submission" date="2022-07" db="EMBL/GenBank/DDBJ databases">
        <title>Genome Sequence of Physisporinus lineatus.</title>
        <authorList>
            <person name="Buettner E."/>
        </authorList>
    </citation>
    <scope>NUCLEOTIDE SEQUENCE</scope>
    <source>
        <strain evidence="2">VT162</strain>
    </source>
</reference>